<gene>
    <name evidence="1" type="ORF">CEPIT_LOCUS27445</name>
</gene>
<reference evidence="1" key="1">
    <citation type="submission" date="2022-07" db="EMBL/GenBank/DDBJ databases">
        <authorList>
            <person name="Macas J."/>
            <person name="Novak P."/>
            <person name="Neumann P."/>
        </authorList>
    </citation>
    <scope>NUCLEOTIDE SEQUENCE</scope>
</reference>
<comment type="caution">
    <text evidence="1">The sequence shown here is derived from an EMBL/GenBank/DDBJ whole genome shotgun (WGS) entry which is preliminary data.</text>
</comment>
<protein>
    <submittedName>
        <fullName evidence="1">Uncharacterized protein</fullName>
    </submittedName>
</protein>
<accession>A0AAV0ESV6</accession>
<evidence type="ECO:0000313" key="2">
    <source>
        <dbReference type="Proteomes" id="UP001152523"/>
    </source>
</evidence>
<keyword evidence="2" id="KW-1185">Reference proteome</keyword>
<sequence length="109" mass="12713">MRSRPDHEENVPLNQHTYRHLRALVNWSPCKKMLIQSINAERITKVERKIGRGSIRIGGRLEKKFGAELRKKKGEERVVVGRTEGEEGCVGQRKKKKSKKRKLYRMTCA</sequence>
<dbReference type="EMBL" id="CAMAPF010000942">
    <property type="protein sequence ID" value="CAH9126320.1"/>
    <property type="molecule type" value="Genomic_DNA"/>
</dbReference>
<proteinExistence type="predicted"/>
<organism evidence="1 2">
    <name type="scientific">Cuscuta epithymum</name>
    <dbReference type="NCBI Taxonomy" id="186058"/>
    <lineage>
        <taxon>Eukaryota</taxon>
        <taxon>Viridiplantae</taxon>
        <taxon>Streptophyta</taxon>
        <taxon>Embryophyta</taxon>
        <taxon>Tracheophyta</taxon>
        <taxon>Spermatophyta</taxon>
        <taxon>Magnoliopsida</taxon>
        <taxon>eudicotyledons</taxon>
        <taxon>Gunneridae</taxon>
        <taxon>Pentapetalae</taxon>
        <taxon>asterids</taxon>
        <taxon>lamiids</taxon>
        <taxon>Solanales</taxon>
        <taxon>Convolvulaceae</taxon>
        <taxon>Cuscuteae</taxon>
        <taxon>Cuscuta</taxon>
        <taxon>Cuscuta subgen. Cuscuta</taxon>
    </lineage>
</organism>
<dbReference type="Proteomes" id="UP001152523">
    <property type="component" value="Unassembled WGS sequence"/>
</dbReference>
<evidence type="ECO:0000313" key="1">
    <source>
        <dbReference type="EMBL" id="CAH9126320.1"/>
    </source>
</evidence>
<dbReference type="AlphaFoldDB" id="A0AAV0ESV6"/>
<name>A0AAV0ESV6_9ASTE</name>